<comment type="caution">
    <text evidence="5">The sequence shown here is derived from an EMBL/GenBank/DDBJ whole genome shotgun (WGS) entry which is preliminary data.</text>
</comment>
<proteinExistence type="predicted"/>
<dbReference type="Gene3D" id="3.30.70.330">
    <property type="match status" value="3"/>
</dbReference>
<dbReference type="InterPro" id="IPR035979">
    <property type="entry name" value="RBD_domain_sf"/>
</dbReference>
<gene>
    <name evidence="5" type="ORF">LVIROSA_LOCUS17140</name>
</gene>
<feature type="domain" description="RRM" evidence="4">
    <location>
        <begin position="248"/>
        <end position="327"/>
    </location>
</feature>
<feature type="compositionally biased region" description="Gly residues" evidence="3">
    <location>
        <begin position="866"/>
        <end position="880"/>
    </location>
</feature>
<feature type="region of interest" description="Disordered" evidence="3">
    <location>
        <begin position="1"/>
        <end position="75"/>
    </location>
</feature>
<sequence length="888" mass="97389">MPPRKTPIRRKKSSSATTPTPVGDHKSTTPEVETGAELEDVAKVKTEMSGQVEVSDPNSAKIDGDSTTSAAVSSESMIKAEVVLENSAVGDVNKAINEGGEPDVGGDKVTEDLPLVREDVGKGKQGEGDGIVYLENDESDETIVKKKDDLQHGSENVDQDKQGSGINGSQLETFAAVKGNNEEEKQENVKTISAQESNADKAPCNNAAALVLEDGESDDDSEEDDADNEGDEDPSQDPVPDNKKDKDIEIYVGRLDKNTVEEDLVNVFQQFGELKSTRIVRNSTTKKSKGFAFIRFASPDQAKRALLELKDGVEVRGKHVKISESQDNHTLYLRNISKTWKKEEVLQQLKQYGIEHIEMIRLPENPKLEGKNKGFAFLEFTTHSDAVAAFQRLKKPDAVFGRDISAKVAFAQTPMRHNDEDLSQAKKVYLEGLTKDWNEEKVKEICKKYGEILKVDICLNPRTKNKDFGFITFASNENALACVEGINNAGVGGEVKIKANISKPHSKSQSQKHGFGGGFKVEASTSNTEGGKSKEISEPKPIKTKGGLNSQQAKRNKNDTIKNKVKGSIKNGESSNKKRKASSDHNVNAPPNLRHGDTKKPKFGVGGEGQNSKSASKPGNHKRKAPKHDGGNRNPQNKKAFKKQKGNVHAIGRERDNVIRNDNRIRRGHGHGHDDYRSTTRYMDHSYAVAVAVAAASDSYRLPPDSLSTRRFKEMEAHAGYIEPVSVSGAAATHSSRSYSGYVQPTHNHNHPHHHHQTVYLGSQSQSQNQGHSRYSDRPIMSQSQSYHTHRGYNIETTSVVPEVQSYTHRPYQQQSSILQRERDPYVSLLPIPRSAGHDGRGAAVTYVGGPPLSAFQVRNHTSYYKGGGGGGGSYSGGGYSTSQRTYY</sequence>
<feature type="region of interest" description="Disordered" evidence="3">
    <location>
        <begin position="117"/>
        <end position="247"/>
    </location>
</feature>
<evidence type="ECO:0000256" key="2">
    <source>
        <dbReference type="PROSITE-ProRule" id="PRU00176"/>
    </source>
</evidence>
<feature type="domain" description="RRM" evidence="4">
    <location>
        <begin position="329"/>
        <end position="413"/>
    </location>
</feature>
<dbReference type="PROSITE" id="PS50102">
    <property type="entry name" value="RRM"/>
    <property type="match status" value="3"/>
</dbReference>
<accession>A0AAU9MU37</accession>
<feature type="compositionally biased region" description="Polar residues" evidence="3">
    <location>
        <begin position="162"/>
        <end position="172"/>
    </location>
</feature>
<evidence type="ECO:0000256" key="3">
    <source>
        <dbReference type="SAM" id="MobiDB-lite"/>
    </source>
</evidence>
<feature type="compositionally biased region" description="Basic residues" evidence="3">
    <location>
        <begin position="1"/>
        <end position="13"/>
    </location>
</feature>
<name>A0AAU9MU37_9ASTR</name>
<organism evidence="5 6">
    <name type="scientific">Lactuca virosa</name>
    <dbReference type="NCBI Taxonomy" id="75947"/>
    <lineage>
        <taxon>Eukaryota</taxon>
        <taxon>Viridiplantae</taxon>
        <taxon>Streptophyta</taxon>
        <taxon>Embryophyta</taxon>
        <taxon>Tracheophyta</taxon>
        <taxon>Spermatophyta</taxon>
        <taxon>Magnoliopsida</taxon>
        <taxon>eudicotyledons</taxon>
        <taxon>Gunneridae</taxon>
        <taxon>Pentapetalae</taxon>
        <taxon>asterids</taxon>
        <taxon>campanulids</taxon>
        <taxon>Asterales</taxon>
        <taxon>Asteraceae</taxon>
        <taxon>Cichorioideae</taxon>
        <taxon>Cichorieae</taxon>
        <taxon>Lactucinae</taxon>
        <taxon>Lactuca</taxon>
    </lineage>
</organism>
<dbReference type="InterPro" id="IPR000504">
    <property type="entry name" value="RRM_dom"/>
</dbReference>
<evidence type="ECO:0000256" key="1">
    <source>
        <dbReference type="ARBA" id="ARBA00022884"/>
    </source>
</evidence>
<dbReference type="GO" id="GO:0003723">
    <property type="term" value="F:RNA binding"/>
    <property type="evidence" value="ECO:0007669"/>
    <property type="project" value="UniProtKB-UniRule"/>
</dbReference>
<feature type="compositionally biased region" description="Low complexity" evidence="3">
    <location>
        <begin position="762"/>
        <end position="773"/>
    </location>
</feature>
<feature type="compositionally biased region" description="Basic and acidic residues" evidence="3">
    <location>
        <begin position="531"/>
        <end position="541"/>
    </location>
</feature>
<reference evidence="5 6" key="1">
    <citation type="submission" date="2022-01" db="EMBL/GenBank/DDBJ databases">
        <authorList>
            <person name="Xiong W."/>
            <person name="Schranz E."/>
        </authorList>
    </citation>
    <scope>NUCLEOTIDE SEQUENCE [LARGE SCALE GENOMIC DNA]</scope>
</reference>
<dbReference type="PANTHER" id="PTHR21245">
    <property type="entry name" value="HETEROGENEOUS NUCLEAR RIBONUCLEOPROTEIN"/>
    <property type="match status" value="1"/>
</dbReference>
<dbReference type="AlphaFoldDB" id="A0AAU9MU37"/>
<evidence type="ECO:0000313" key="5">
    <source>
        <dbReference type="EMBL" id="CAH1430360.1"/>
    </source>
</evidence>
<feature type="compositionally biased region" description="Basic and acidic residues" evidence="3">
    <location>
        <begin position="142"/>
        <end position="152"/>
    </location>
</feature>
<feature type="compositionally biased region" description="Acidic residues" evidence="3">
    <location>
        <begin position="213"/>
        <end position="235"/>
    </location>
</feature>
<keyword evidence="6" id="KW-1185">Reference proteome</keyword>
<keyword evidence="1 2" id="KW-0694">RNA-binding</keyword>
<feature type="compositionally biased region" description="Basic residues" evidence="3">
    <location>
        <begin position="748"/>
        <end position="757"/>
    </location>
</feature>
<feature type="region of interest" description="Disordered" evidence="3">
    <location>
        <begin position="738"/>
        <end position="778"/>
    </location>
</feature>
<feature type="compositionally biased region" description="Basic and acidic residues" evidence="3">
    <location>
        <begin position="651"/>
        <end position="678"/>
    </location>
</feature>
<feature type="region of interest" description="Disordered" evidence="3">
    <location>
        <begin position="502"/>
        <end position="678"/>
    </location>
</feature>
<feature type="domain" description="RRM" evidence="4">
    <location>
        <begin position="426"/>
        <end position="504"/>
    </location>
</feature>
<feature type="compositionally biased region" description="Basic and acidic residues" evidence="3">
    <location>
        <begin position="117"/>
        <end position="127"/>
    </location>
</feature>
<dbReference type="EMBL" id="CAKMRJ010003334">
    <property type="protein sequence ID" value="CAH1430360.1"/>
    <property type="molecule type" value="Genomic_DNA"/>
</dbReference>
<dbReference type="SMART" id="SM00360">
    <property type="entry name" value="RRM"/>
    <property type="match status" value="3"/>
</dbReference>
<dbReference type="CDD" id="cd00590">
    <property type="entry name" value="RRM_SF"/>
    <property type="match status" value="3"/>
</dbReference>
<dbReference type="Proteomes" id="UP001157418">
    <property type="component" value="Unassembled WGS sequence"/>
</dbReference>
<evidence type="ECO:0000313" key="6">
    <source>
        <dbReference type="Proteomes" id="UP001157418"/>
    </source>
</evidence>
<protein>
    <recommendedName>
        <fullName evidence="4">RRM domain-containing protein</fullName>
    </recommendedName>
</protein>
<dbReference type="Pfam" id="PF00076">
    <property type="entry name" value="RRM_1"/>
    <property type="match status" value="3"/>
</dbReference>
<evidence type="ECO:0000259" key="4">
    <source>
        <dbReference type="PROSITE" id="PS50102"/>
    </source>
</evidence>
<feature type="region of interest" description="Disordered" evidence="3">
    <location>
        <begin position="865"/>
        <end position="888"/>
    </location>
</feature>
<dbReference type="InterPro" id="IPR012677">
    <property type="entry name" value="Nucleotide-bd_a/b_plait_sf"/>
</dbReference>
<feature type="compositionally biased region" description="Polar residues" evidence="3">
    <location>
        <begin position="65"/>
        <end position="75"/>
    </location>
</feature>
<dbReference type="SUPFAM" id="SSF54928">
    <property type="entry name" value="RNA-binding domain, RBD"/>
    <property type="match status" value="2"/>
</dbReference>